<dbReference type="EMBL" id="QYYH01000119">
    <property type="protein sequence ID" value="RJY07457.1"/>
    <property type="molecule type" value="Genomic_DNA"/>
</dbReference>
<sequence>MLVVFSASAALTEQQAKQLYQDKNYNELITQIDNNASQKVVKYKVHAYVKQKEFEQAVDLIESRIKAFDANNKAGLSKEWLMKGDVHAQQAMDASIFTASSYAEDCLNAYKTAHKLQPDDLVTNKSLIGFYMGAPSFVGGDTDKAYELAQLLEKNFPYEGGMTVFHSLKSLDEIEKAESKLQALLTDYPKNHEIALQAVYFYQQQEWFEKNQQLLNQSITWLKPEDEEQHHDWFLVHYYHAKNSIELKTDLDKALASIKTFQQGPTTLTEAFEQWPVLREAQILLLMGEKQQAITLAKQARSASEDKKLRKKAKRLIKKGRI</sequence>
<evidence type="ECO:0000313" key="2">
    <source>
        <dbReference type="Proteomes" id="UP000273022"/>
    </source>
</evidence>
<reference evidence="1 2" key="1">
    <citation type="submission" date="2018-09" db="EMBL/GenBank/DDBJ databases">
        <title>Phylogeny of the Shewanellaceae, and recommendation for two new genera, Pseudoshewanella and Parashewanella.</title>
        <authorList>
            <person name="Wang G."/>
        </authorList>
    </citation>
    <scope>NUCLEOTIDE SEQUENCE [LARGE SCALE GENOMIC DNA]</scope>
    <source>
        <strain evidence="1 2">KCTC 22492</strain>
    </source>
</reference>
<gene>
    <name evidence="1" type="ORF">D5R81_15755</name>
</gene>
<keyword evidence="2" id="KW-1185">Reference proteome</keyword>
<dbReference type="AlphaFoldDB" id="A0A3A6TJF9"/>
<dbReference type="InterPro" id="IPR011990">
    <property type="entry name" value="TPR-like_helical_dom_sf"/>
</dbReference>
<organism evidence="1 2">
    <name type="scientific">Parashewanella spongiae</name>
    <dbReference type="NCBI Taxonomy" id="342950"/>
    <lineage>
        <taxon>Bacteria</taxon>
        <taxon>Pseudomonadati</taxon>
        <taxon>Pseudomonadota</taxon>
        <taxon>Gammaproteobacteria</taxon>
        <taxon>Alteromonadales</taxon>
        <taxon>Shewanellaceae</taxon>
        <taxon>Parashewanella</taxon>
    </lineage>
</organism>
<proteinExistence type="predicted"/>
<comment type="caution">
    <text evidence="1">The sequence shown here is derived from an EMBL/GenBank/DDBJ whole genome shotgun (WGS) entry which is preliminary data.</text>
</comment>
<name>A0A3A6TJF9_9GAMM</name>
<evidence type="ECO:0000313" key="1">
    <source>
        <dbReference type="EMBL" id="RJY07457.1"/>
    </source>
</evidence>
<accession>A0A3A6TJF9</accession>
<dbReference type="Gene3D" id="1.25.40.10">
    <property type="entry name" value="Tetratricopeptide repeat domain"/>
    <property type="match status" value="1"/>
</dbReference>
<dbReference type="Proteomes" id="UP000273022">
    <property type="component" value="Unassembled WGS sequence"/>
</dbReference>
<evidence type="ECO:0008006" key="3">
    <source>
        <dbReference type="Google" id="ProtNLM"/>
    </source>
</evidence>
<protein>
    <recommendedName>
        <fullName evidence="3">Tetratricopeptide repeat protein</fullName>
    </recommendedName>
</protein>